<accession>A0A9P3LMW3</accession>
<organism evidence="2 3">
    <name type="scientific">Phanerochaete sordida</name>
    <dbReference type="NCBI Taxonomy" id="48140"/>
    <lineage>
        <taxon>Eukaryota</taxon>
        <taxon>Fungi</taxon>
        <taxon>Dikarya</taxon>
        <taxon>Basidiomycota</taxon>
        <taxon>Agaricomycotina</taxon>
        <taxon>Agaricomycetes</taxon>
        <taxon>Polyporales</taxon>
        <taxon>Phanerochaetaceae</taxon>
        <taxon>Phanerochaete</taxon>
    </lineage>
</organism>
<comment type="caution">
    <text evidence="2">The sequence shown here is derived from an EMBL/GenBank/DDBJ whole genome shotgun (WGS) entry which is preliminary data.</text>
</comment>
<sequence length="96" mass="10339">MCAARRATLAGARVRLWLAAEFAPASSSRSPSRGRFDALLGACLLSFSRSGESSGRPGGHSRPRRWRGPRLGLRSAANESRCTALSARARLPRCRS</sequence>
<feature type="region of interest" description="Disordered" evidence="1">
    <location>
        <begin position="48"/>
        <end position="77"/>
    </location>
</feature>
<evidence type="ECO:0000313" key="3">
    <source>
        <dbReference type="Proteomes" id="UP000703269"/>
    </source>
</evidence>
<keyword evidence="3" id="KW-1185">Reference proteome</keyword>
<dbReference type="EMBL" id="BPQB01000242">
    <property type="protein sequence ID" value="GJF00917.1"/>
    <property type="molecule type" value="Genomic_DNA"/>
</dbReference>
<evidence type="ECO:0000256" key="1">
    <source>
        <dbReference type="SAM" id="MobiDB-lite"/>
    </source>
</evidence>
<protein>
    <submittedName>
        <fullName evidence="2">Uncharacterized protein</fullName>
    </submittedName>
</protein>
<feature type="compositionally biased region" description="Basic residues" evidence="1">
    <location>
        <begin position="59"/>
        <end position="68"/>
    </location>
</feature>
<dbReference type="AlphaFoldDB" id="A0A9P3LMW3"/>
<gene>
    <name evidence="2" type="ORF">PsYK624_172210</name>
</gene>
<reference evidence="2 3" key="1">
    <citation type="submission" date="2021-08" db="EMBL/GenBank/DDBJ databases">
        <title>Draft Genome Sequence of Phanerochaete sordida strain YK-624.</title>
        <authorList>
            <person name="Mori T."/>
            <person name="Dohra H."/>
            <person name="Suzuki T."/>
            <person name="Kawagishi H."/>
            <person name="Hirai H."/>
        </authorList>
    </citation>
    <scope>NUCLEOTIDE SEQUENCE [LARGE SCALE GENOMIC DNA]</scope>
    <source>
        <strain evidence="2 3">YK-624</strain>
    </source>
</reference>
<dbReference type="Proteomes" id="UP000703269">
    <property type="component" value="Unassembled WGS sequence"/>
</dbReference>
<proteinExistence type="predicted"/>
<evidence type="ECO:0000313" key="2">
    <source>
        <dbReference type="EMBL" id="GJF00917.1"/>
    </source>
</evidence>
<name>A0A9P3LMW3_9APHY</name>